<sequence length="52" mass="6097">MVEQFMVMSLTKLYVRIMKPTIFTKTQVWKIVDTGLYIIDTLNMQTTPNVKS</sequence>
<reference evidence="1" key="1">
    <citation type="submission" date="2018-02" db="EMBL/GenBank/DDBJ databases">
        <title>Rhizophora mucronata_Transcriptome.</title>
        <authorList>
            <person name="Meera S.P."/>
            <person name="Sreeshan A."/>
            <person name="Augustine A."/>
        </authorList>
    </citation>
    <scope>NUCLEOTIDE SEQUENCE</scope>
    <source>
        <tissue evidence="1">Leaf</tissue>
    </source>
</reference>
<name>A0A2P2QNC1_RHIMU</name>
<accession>A0A2P2QNC1</accession>
<proteinExistence type="predicted"/>
<organism evidence="1">
    <name type="scientific">Rhizophora mucronata</name>
    <name type="common">Asiatic mangrove</name>
    <dbReference type="NCBI Taxonomy" id="61149"/>
    <lineage>
        <taxon>Eukaryota</taxon>
        <taxon>Viridiplantae</taxon>
        <taxon>Streptophyta</taxon>
        <taxon>Embryophyta</taxon>
        <taxon>Tracheophyta</taxon>
        <taxon>Spermatophyta</taxon>
        <taxon>Magnoliopsida</taxon>
        <taxon>eudicotyledons</taxon>
        <taxon>Gunneridae</taxon>
        <taxon>Pentapetalae</taxon>
        <taxon>rosids</taxon>
        <taxon>fabids</taxon>
        <taxon>Malpighiales</taxon>
        <taxon>Rhizophoraceae</taxon>
        <taxon>Rhizophora</taxon>
    </lineage>
</organism>
<dbReference type="AlphaFoldDB" id="A0A2P2QNC1"/>
<dbReference type="EMBL" id="GGEC01087897">
    <property type="protein sequence ID" value="MBX68381.1"/>
    <property type="molecule type" value="Transcribed_RNA"/>
</dbReference>
<evidence type="ECO:0000313" key="1">
    <source>
        <dbReference type="EMBL" id="MBX68381.1"/>
    </source>
</evidence>
<protein>
    <submittedName>
        <fullName evidence="1">Uncharacterized protein</fullName>
    </submittedName>
</protein>